<keyword evidence="7" id="KW-1185">Reference proteome</keyword>
<evidence type="ECO:0000256" key="3">
    <source>
        <dbReference type="ARBA" id="ARBA00023163"/>
    </source>
</evidence>
<dbReference type="Proteomes" id="UP001479933">
    <property type="component" value="Chromosome"/>
</dbReference>
<dbReference type="SUPFAM" id="SSF46785">
    <property type="entry name" value="Winged helix' DNA-binding domain"/>
    <property type="match status" value="1"/>
</dbReference>
<organism evidence="6 7">
    <name type="scientific">Gordonia hydrophobica</name>
    <dbReference type="NCBI Taxonomy" id="40516"/>
    <lineage>
        <taxon>Bacteria</taxon>
        <taxon>Bacillati</taxon>
        <taxon>Actinomycetota</taxon>
        <taxon>Actinomycetes</taxon>
        <taxon>Mycobacteriales</taxon>
        <taxon>Gordoniaceae</taxon>
        <taxon>Gordonia</taxon>
    </lineage>
</organism>
<dbReference type="PROSITE" id="PS51077">
    <property type="entry name" value="HTH_ICLR"/>
    <property type="match status" value="1"/>
</dbReference>
<dbReference type="RefSeq" id="WP_341264546.1">
    <property type="nucleotide sequence ID" value="NZ_CP136137.1"/>
</dbReference>
<dbReference type="Gene3D" id="3.30.450.40">
    <property type="match status" value="1"/>
</dbReference>
<dbReference type="SUPFAM" id="SSF55781">
    <property type="entry name" value="GAF domain-like"/>
    <property type="match status" value="1"/>
</dbReference>
<sequence length="267" mass="28090">MGIPMSGTGNGTRRSGRPVEGEPLLVRAFRILRAFRTPGESLTLSLLAARAELPKSSTLRIATQLVDVGALERRNDGRFVMGLRMLELAAVAPRGHGLRSAALPYMEDLHRVTNQHVQLAVREGNEAVLVERLSARDAVAVAHRVGGRLPLDKTGVGIALLAWAPASVYQTVLGTDSPGGASPAHQRRVRDLMARARRDGVVALTGDNPLGTEPTEVTTIAAPIIDERGQALGAISIIQPGGGTGVNVLRVALRTASLGIARTVASP</sequence>
<dbReference type="EMBL" id="CP136137">
    <property type="protein sequence ID" value="WYY09254.1"/>
    <property type="molecule type" value="Genomic_DNA"/>
</dbReference>
<dbReference type="InterPro" id="IPR014757">
    <property type="entry name" value="Tscrpt_reg_IclR_C"/>
</dbReference>
<keyword evidence="2" id="KW-0238">DNA-binding</keyword>
<evidence type="ECO:0000259" key="4">
    <source>
        <dbReference type="PROSITE" id="PS51077"/>
    </source>
</evidence>
<dbReference type="InterPro" id="IPR036388">
    <property type="entry name" value="WH-like_DNA-bd_sf"/>
</dbReference>
<evidence type="ECO:0000313" key="7">
    <source>
        <dbReference type="Proteomes" id="UP001479933"/>
    </source>
</evidence>
<dbReference type="Gene3D" id="1.10.10.10">
    <property type="entry name" value="Winged helix-like DNA-binding domain superfamily/Winged helix DNA-binding domain"/>
    <property type="match status" value="1"/>
</dbReference>
<gene>
    <name evidence="6" type="ORF">RVF87_09435</name>
</gene>
<dbReference type="PANTHER" id="PTHR30136">
    <property type="entry name" value="HELIX-TURN-HELIX TRANSCRIPTIONAL REGULATOR, ICLR FAMILY"/>
    <property type="match status" value="1"/>
</dbReference>
<keyword evidence="1" id="KW-0805">Transcription regulation</keyword>
<dbReference type="PROSITE" id="PS51078">
    <property type="entry name" value="ICLR_ED"/>
    <property type="match status" value="1"/>
</dbReference>
<evidence type="ECO:0000259" key="5">
    <source>
        <dbReference type="PROSITE" id="PS51078"/>
    </source>
</evidence>
<evidence type="ECO:0000256" key="2">
    <source>
        <dbReference type="ARBA" id="ARBA00023125"/>
    </source>
</evidence>
<reference evidence="6 7" key="1">
    <citation type="journal article" date="2023" name="Virus Evol.">
        <title>Computational host range prediction-The good, the bad, and the ugly.</title>
        <authorList>
            <person name="Howell A.A."/>
            <person name="Versoza C.J."/>
            <person name="Pfeifer S.P."/>
        </authorList>
    </citation>
    <scope>NUCLEOTIDE SEQUENCE [LARGE SCALE GENOMIC DNA]</scope>
    <source>
        <strain evidence="6 7">1610/1b</strain>
    </source>
</reference>
<dbReference type="InterPro" id="IPR005471">
    <property type="entry name" value="Tscrpt_reg_IclR_N"/>
</dbReference>
<accession>A0ABZ2UAU1</accession>
<protein>
    <submittedName>
        <fullName evidence="6">IclR family transcriptional regulator</fullName>
    </submittedName>
</protein>
<dbReference type="Pfam" id="PF01614">
    <property type="entry name" value="IclR_C"/>
    <property type="match status" value="1"/>
</dbReference>
<dbReference type="InterPro" id="IPR029016">
    <property type="entry name" value="GAF-like_dom_sf"/>
</dbReference>
<dbReference type="InterPro" id="IPR036390">
    <property type="entry name" value="WH_DNA-bd_sf"/>
</dbReference>
<proteinExistence type="predicted"/>
<feature type="domain" description="HTH iclR-type" evidence="4">
    <location>
        <begin position="22"/>
        <end position="83"/>
    </location>
</feature>
<keyword evidence="3" id="KW-0804">Transcription</keyword>
<evidence type="ECO:0000256" key="1">
    <source>
        <dbReference type="ARBA" id="ARBA00023015"/>
    </source>
</evidence>
<dbReference type="SMART" id="SM00346">
    <property type="entry name" value="HTH_ICLR"/>
    <property type="match status" value="1"/>
</dbReference>
<dbReference type="PANTHER" id="PTHR30136:SF24">
    <property type="entry name" value="HTH-TYPE TRANSCRIPTIONAL REPRESSOR ALLR"/>
    <property type="match status" value="1"/>
</dbReference>
<name>A0ABZ2UAU1_9ACTN</name>
<dbReference type="Pfam" id="PF09339">
    <property type="entry name" value="HTH_IclR"/>
    <property type="match status" value="1"/>
</dbReference>
<feature type="domain" description="IclR-ED" evidence="5">
    <location>
        <begin position="84"/>
        <end position="266"/>
    </location>
</feature>
<dbReference type="InterPro" id="IPR050707">
    <property type="entry name" value="HTH_MetabolicPath_Reg"/>
</dbReference>
<evidence type="ECO:0000313" key="6">
    <source>
        <dbReference type="EMBL" id="WYY09254.1"/>
    </source>
</evidence>